<evidence type="ECO:0000313" key="3">
    <source>
        <dbReference type="Proteomes" id="UP000002051"/>
    </source>
</evidence>
<dbReference type="AlphaFoldDB" id="G7JZR4"/>
<reference evidence="2" key="3">
    <citation type="submission" date="2015-04" db="UniProtKB">
        <authorList>
            <consortium name="EnsemblPlants"/>
        </authorList>
    </citation>
    <scope>IDENTIFICATION</scope>
    <source>
        <strain evidence="2">cv. Jemalong A17</strain>
    </source>
</reference>
<dbReference type="HOGENOM" id="CLU_1417098_0_0_1"/>
<dbReference type="PANTHER" id="PTHR31293">
    <property type="entry name" value="RNI-LIKE SUPERFAMILY PROTEIN"/>
    <property type="match status" value="1"/>
</dbReference>
<dbReference type="InterPro" id="IPR036047">
    <property type="entry name" value="F-box-like_dom_sf"/>
</dbReference>
<gene>
    <name evidence="1" type="ordered locus">MTR_5g073440</name>
</gene>
<accession>G7JZR4</accession>
<dbReference type="Proteomes" id="UP000002051">
    <property type="component" value="Chromosome 5"/>
</dbReference>
<evidence type="ECO:0000313" key="1">
    <source>
        <dbReference type="EMBL" id="AES98840.1"/>
    </source>
</evidence>
<dbReference type="PANTHER" id="PTHR31293:SF12">
    <property type="entry name" value="RNI-LIKE SUPERFAMILY PROTEIN"/>
    <property type="match status" value="1"/>
</dbReference>
<organism evidence="1 3">
    <name type="scientific">Medicago truncatula</name>
    <name type="common">Barrel medic</name>
    <name type="synonym">Medicago tribuloides</name>
    <dbReference type="NCBI Taxonomy" id="3880"/>
    <lineage>
        <taxon>Eukaryota</taxon>
        <taxon>Viridiplantae</taxon>
        <taxon>Streptophyta</taxon>
        <taxon>Embryophyta</taxon>
        <taxon>Tracheophyta</taxon>
        <taxon>Spermatophyta</taxon>
        <taxon>Magnoliopsida</taxon>
        <taxon>eudicotyledons</taxon>
        <taxon>Gunneridae</taxon>
        <taxon>Pentapetalae</taxon>
        <taxon>rosids</taxon>
        <taxon>fabids</taxon>
        <taxon>Fabales</taxon>
        <taxon>Fabaceae</taxon>
        <taxon>Papilionoideae</taxon>
        <taxon>50 kb inversion clade</taxon>
        <taxon>NPAAA clade</taxon>
        <taxon>Hologalegina</taxon>
        <taxon>IRL clade</taxon>
        <taxon>Trifolieae</taxon>
        <taxon>Medicago</taxon>
    </lineage>
</organism>
<reference evidence="1 3" key="2">
    <citation type="journal article" date="2014" name="BMC Genomics">
        <title>An improved genome release (version Mt4.0) for the model legume Medicago truncatula.</title>
        <authorList>
            <person name="Tang H."/>
            <person name="Krishnakumar V."/>
            <person name="Bidwell S."/>
            <person name="Rosen B."/>
            <person name="Chan A."/>
            <person name="Zhou S."/>
            <person name="Gentzbittel L."/>
            <person name="Childs K.L."/>
            <person name="Yandell M."/>
            <person name="Gundlach H."/>
            <person name="Mayer K.F."/>
            <person name="Schwartz D.C."/>
            <person name="Town C.D."/>
        </authorList>
    </citation>
    <scope>GENOME REANNOTATION</scope>
    <source>
        <strain evidence="2 3">cv. Jemalong A17</strain>
    </source>
</reference>
<dbReference type="SUPFAM" id="SSF81383">
    <property type="entry name" value="F-box domain"/>
    <property type="match status" value="1"/>
</dbReference>
<dbReference type="InterPro" id="IPR055294">
    <property type="entry name" value="FBL60-like"/>
</dbReference>
<dbReference type="PaxDb" id="3880-AES98840"/>
<name>G7JZR4_MEDTR</name>
<proteinExistence type="predicted"/>
<reference evidence="1 3" key="1">
    <citation type="journal article" date="2011" name="Nature">
        <title>The Medicago genome provides insight into the evolution of rhizobial symbioses.</title>
        <authorList>
            <person name="Young N.D."/>
            <person name="Debelle F."/>
            <person name="Oldroyd G.E."/>
            <person name="Geurts R."/>
            <person name="Cannon S.B."/>
            <person name="Udvardi M.K."/>
            <person name="Benedito V.A."/>
            <person name="Mayer K.F."/>
            <person name="Gouzy J."/>
            <person name="Schoof H."/>
            <person name="Van de Peer Y."/>
            <person name="Proost S."/>
            <person name="Cook D.R."/>
            <person name="Meyers B.C."/>
            <person name="Spannagl M."/>
            <person name="Cheung F."/>
            <person name="De Mita S."/>
            <person name="Krishnakumar V."/>
            <person name="Gundlach H."/>
            <person name="Zhou S."/>
            <person name="Mudge J."/>
            <person name="Bharti A.K."/>
            <person name="Murray J.D."/>
            <person name="Naoumkina M.A."/>
            <person name="Rosen B."/>
            <person name="Silverstein K.A."/>
            <person name="Tang H."/>
            <person name="Rombauts S."/>
            <person name="Zhao P.X."/>
            <person name="Zhou P."/>
            <person name="Barbe V."/>
            <person name="Bardou P."/>
            <person name="Bechner M."/>
            <person name="Bellec A."/>
            <person name="Berger A."/>
            <person name="Berges H."/>
            <person name="Bidwell S."/>
            <person name="Bisseling T."/>
            <person name="Choisne N."/>
            <person name="Couloux A."/>
            <person name="Denny R."/>
            <person name="Deshpande S."/>
            <person name="Dai X."/>
            <person name="Doyle J.J."/>
            <person name="Dudez A.M."/>
            <person name="Farmer A.D."/>
            <person name="Fouteau S."/>
            <person name="Franken C."/>
            <person name="Gibelin C."/>
            <person name="Gish J."/>
            <person name="Goldstein S."/>
            <person name="Gonzalez A.J."/>
            <person name="Green P.J."/>
            <person name="Hallab A."/>
            <person name="Hartog M."/>
            <person name="Hua A."/>
            <person name="Humphray S.J."/>
            <person name="Jeong D.H."/>
            <person name="Jing Y."/>
            <person name="Jocker A."/>
            <person name="Kenton S.M."/>
            <person name="Kim D.J."/>
            <person name="Klee K."/>
            <person name="Lai H."/>
            <person name="Lang C."/>
            <person name="Lin S."/>
            <person name="Macmil S.L."/>
            <person name="Magdelenat G."/>
            <person name="Matthews L."/>
            <person name="McCorrison J."/>
            <person name="Monaghan E.L."/>
            <person name="Mun J.H."/>
            <person name="Najar F.Z."/>
            <person name="Nicholson C."/>
            <person name="Noirot C."/>
            <person name="O'Bleness M."/>
            <person name="Paule C.R."/>
            <person name="Poulain J."/>
            <person name="Prion F."/>
            <person name="Qin B."/>
            <person name="Qu C."/>
            <person name="Retzel E.F."/>
            <person name="Riddle C."/>
            <person name="Sallet E."/>
            <person name="Samain S."/>
            <person name="Samson N."/>
            <person name="Sanders I."/>
            <person name="Saurat O."/>
            <person name="Scarpelli C."/>
            <person name="Schiex T."/>
            <person name="Segurens B."/>
            <person name="Severin A.J."/>
            <person name="Sherrier D.J."/>
            <person name="Shi R."/>
            <person name="Sims S."/>
            <person name="Singer S.R."/>
            <person name="Sinharoy S."/>
            <person name="Sterck L."/>
            <person name="Viollet A."/>
            <person name="Wang B.B."/>
            <person name="Wang K."/>
            <person name="Wang M."/>
            <person name="Wang X."/>
            <person name="Warfsmann J."/>
            <person name="Weissenbach J."/>
            <person name="White D.D."/>
            <person name="White J.D."/>
            <person name="Wiley G.B."/>
            <person name="Wincker P."/>
            <person name="Xing Y."/>
            <person name="Yang L."/>
            <person name="Yao Z."/>
            <person name="Ying F."/>
            <person name="Zhai J."/>
            <person name="Zhou L."/>
            <person name="Zuber A."/>
            <person name="Denarie J."/>
            <person name="Dixon R.A."/>
            <person name="May G.D."/>
            <person name="Schwartz D.C."/>
            <person name="Rogers J."/>
            <person name="Quetier F."/>
            <person name="Town C.D."/>
            <person name="Roe B.A."/>
        </authorList>
    </citation>
    <scope>NUCLEOTIDE SEQUENCE [LARGE SCALE GENOMIC DNA]</scope>
    <source>
        <strain evidence="1">A17</strain>
        <strain evidence="2 3">cv. Jemalong A17</strain>
    </source>
</reference>
<keyword evidence="3" id="KW-1185">Reference proteome</keyword>
<evidence type="ECO:0000313" key="2">
    <source>
        <dbReference type="EnsemblPlants" id="AES98840"/>
    </source>
</evidence>
<dbReference type="EMBL" id="CM001221">
    <property type="protein sequence ID" value="AES98840.1"/>
    <property type="molecule type" value="Genomic_DNA"/>
</dbReference>
<protein>
    <submittedName>
        <fullName evidence="1 2">Uncharacterized protein</fullName>
    </submittedName>
</protein>
<sequence length="192" mass="21922">MSNLAKLAMVDEISDLPDEILCHMFTFLPTKSISLLVFFQKDGLHSITLILEIGTGRFPNVHKWIEAAKQRGVEDIFSKYEISLGVAERRIDHFESLMNILFNSLNLVVLKLKELHMPAKILSVNLPTLKTLHLKMVQFISKISLISKSFFLVVLFLRNRQAQAYKFFRRPGLGLSKPGLAWPIPNPTDLFT</sequence>
<dbReference type="EnsemblPlants" id="AES98840">
    <property type="protein sequence ID" value="AES98840"/>
    <property type="gene ID" value="MTR_5g073440"/>
</dbReference>